<dbReference type="PANTHER" id="PTHR35863:SF1">
    <property type="entry name" value="COBALT-PRECORRIN-5B C(1)-METHYLTRANSFERASE"/>
    <property type="match status" value="1"/>
</dbReference>
<dbReference type="EMBL" id="MCGG01000020">
    <property type="protein sequence ID" value="OEJ67698.1"/>
    <property type="molecule type" value="Genomic_DNA"/>
</dbReference>
<evidence type="ECO:0000256" key="2">
    <source>
        <dbReference type="ARBA" id="ARBA00022603"/>
    </source>
</evidence>
<keyword evidence="1 5" id="KW-0169">Cobalamin biosynthesis</keyword>
<dbReference type="InterPro" id="IPR002748">
    <property type="entry name" value="CbiD"/>
</dbReference>
<evidence type="ECO:0000256" key="5">
    <source>
        <dbReference type="HAMAP-Rule" id="MF_00787"/>
    </source>
</evidence>
<gene>
    <name evidence="5" type="primary">cbiD</name>
    <name evidence="7" type="ORF">BEN30_08165</name>
</gene>
<dbReference type="GO" id="GO:0032259">
    <property type="term" value="P:methylation"/>
    <property type="evidence" value="ECO:0007669"/>
    <property type="project" value="UniProtKB-KW"/>
</dbReference>
<evidence type="ECO:0000256" key="3">
    <source>
        <dbReference type="ARBA" id="ARBA00022679"/>
    </source>
</evidence>
<dbReference type="Gene3D" id="3.30.2110.10">
    <property type="entry name" value="CbiD-like"/>
    <property type="match status" value="1"/>
</dbReference>
<dbReference type="UniPathway" id="UPA00148">
    <property type="reaction ID" value="UER00227"/>
</dbReference>
<dbReference type="NCBIfam" id="TIGR00312">
    <property type="entry name" value="cbiD"/>
    <property type="match status" value="1"/>
</dbReference>
<accession>A0A1E5Q8T1</accession>
<comment type="catalytic activity">
    <reaction evidence="5">
        <text>Co-precorrin-5B + S-adenosyl-L-methionine = Co-precorrin-6A + S-adenosyl-L-homocysteine</text>
        <dbReference type="Rhea" id="RHEA:26285"/>
        <dbReference type="ChEBI" id="CHEBI:57856"/>
        <dbReference type="ChEBI" id="CHEBI:59789"/>
        <dbReference type="ChEBI" id="CHEBI:60063"/>
        <dbReference type="ChEBI" id="CHEBI:60064"/>
        <dbReference type="EC" id="2.1.1.195"/>
    </reaction>
</comment>
<dbReference type="AlphaFoldDB" id="A0A1E5Q8T1"/>
<dbReference type="OrthoDB" id="6439987at2"/>
<evidence type="ECO:0000256" key="6">
    <source>
        <dbReference type="SAM" id="MobiDB-lite"/>
    </source>
</evidence>
<comment type="similarity">
    <text evidence="5">Belongs to the CbiD family.</text>
</comment>
<dbReference type="InterPro" id="IPR036074">
    <property type="entry name" value="CbiD_sf"/>
</dbReference>
<keyword evidence="4 5" id="KW-0949">S-adenosyl-L-methionine</keyword>
<keyword evidence="2 5" id="KW-0489">Methyltransferase</keyword>
<dbReference type="EC" id="2.1.1.195" evidence="5"/>
<comment type="function">
    <text evidence="5">Catalyzes the methylation of C-1 in cobalt-precorrin-5B to form cobalt-precorrin-6A.</text>
</comment>
<keyword evidence="8" id="KW-1185">Reference proteome</keyword>
<comment type="caution">
    <text evidence="7">The sequence shown here is derived from an EMBL/GenBank/DDBJ whole genome shotgun (WGS) entry which is preliminary data.</text>
</comment>
<dbReference type="Proteomes" id="UP000095347">
    <property type="component" value="Unassembled WGS sequence"/>
</dbReference>
<protein>
    <recommendedName>
        <fullName evidence="5">Cobalt-precorrin-5B C(1)-methyltransferase</fullName>
        <ecNumber evidence="5">2.1.1.195</ecNumber>
    </recommendedName>
    <alternativeName>
        <fullName evidence="5">Cobalt-precorrin-6A synthase</fullName>
    </alternativeName>
</protein>
<evidence type="ECO:0000256" key="4">
    <source>
        <dbReference type="ARBA" id="ARBA00022691"/>
    </source>
</evidence>
<dbReference type="PIRSF" id="PIRSF026782">
    <property type="entry name" value="CbiD"/>
    <property type="match status" value="1"/>
</dbReference>
<evidence type="ECO:0000256" key="1">
    <source>
        <dbReference type="ARBA" id="ARBA00022573"/>
    </source>
</evidence>
<name>A0A1E5Q8T1_9PROT</name>
<comment type="pathway">
    <text evidence="5">Cofactor biosynthesis; adenosylcobalamin biosynthesis; cob(II)yrinate a,c-diamide from sirohydrochlorin (anaerobic route): step 6/10.</text>
</comment>
<proteinExistence type="inferred from homology"/>
<sequence length="386" mass="40513">MKNPSQEPSPSGRKPTERPLRKGWTTGACAAASAAAAYRALLTRHFDTSVTIRLPRGETPTFHLHTHVLADDFARAGIIKDAGDDPDVTHGLEVIAEVRLGAAGTGLQFFAGDGVGTVTLEGLPLPPGEPAINPGPRQQIADALVSVALGVQRRDDVTLSAPLPDVEVTLSIPGGLEASKKTMNSRLGIIGGLSVLGTTGIVVPFSCSSWIHSIHRGIDVARAQNFTHVLASTGRTSEQAANALLALPEEALIDMGDFAGGLLKYVRSHPIERLTIAGGFAKIAKLAQGAMDLHSARSQIDFARLSALLKSVGGSPEAVHESRTAITAQRVLELAGDRSDLLAAIIARQAREVALATLAGGTDVEVWIYDRKGQRIGLIQAPEMSS</sequence>
<evidence type="ECO:0000313" key="8">
    <source>
        <dbReference type="Proteomes" id="UP000095347"/>
    </source>
</evidence>
<dbReference type="GO" id="GO:0043780">
    <property type="term" value="F:cobalt-precorrin-5B C1-methyltransferase activity"/>
    <property type="evidence" value="ECO:0007669"/>
    <property type="project" value="RHEA"/>
</dbReference>
<dbReference type="STRING" id="28181.BEN30_08165"/>
<evidence type="ECO:0000313" key="7">
    <source>
        <dbReference type="EMBL" id="OEJ67698.1"/>
    </source>
</evidence>
<feature type="region of interest" description="Disordered" evidence="6">
    <location>
        <begin position="1"/>
        <end position="22"/>
    </location>
</feature>
<reference evidence="8" key="1">
    <citation type="submission" date="2016-07" db="EMBL/GenBank/DDBJ databases">
        <authorList>
            <person name="Florea S."/>
            <person name="Webb J.S."/>
            <person name="Jaromczyk J."/>
            <person name="Schardl C.L."/>
        </authorList>
    </citation>
    <scope>NUCLEOTIDE SEQUENCE [LARGE SCALE GENOMIC DNA]</scope>
    <source>
        <strain evidence="8">MV-1</strain>
    </source>
</reference>
<dbReference type="Pfam" id="PF01888">
    <property type="entry name" value="CbiD"/>
    <property type="match status" value="1"/>
</dbReference>
<dbReference type="SUPFAM" id="SSF111342">
    <property type="entry name" value="CbiD-like"/>
    <property type="match status" value="1"/>
</dbReference>
<keyword evidence="3 5" id="KW-0808">Transferase</keyword>
<dbReference type="PANTHER" id="PTHR35863">
    <property type="entry name" value="COBALT-PRECORRIN-5B C(1)-METHYLTRANSFERASE"/>
    <property type="match status" value="1"/>
</dbReference>
<dbReference type="GO" id="GO:0019251">
    <property type="term" value="P:anaerobic cobalamin biosynthetic process"/>
    <property type="evidence" value="ECO:0007669"/>
    <property type="project" value="UniProtKB-UniRule"/>
</dbReference>
<organism evidence="7 8">
    <name type="scientific">Magnetovibrio blakemorei</name>
    <dbReference type="NCBI Taxonomy" id="28181"/>
    <lineage>
        <taxon>Bacteria</taxon>
        <taxon>Pseudomonadati</taxon>
        <taxon>Pseudomonadota</taxon>
        <taxon>Alphaproteobacteria</taxon>
        <taxon>Rhodospirillales</taxon>
        <taxon>Magnetovibrionaceae</taxon>
        <taxon>Magnetovibrio</taxon>
    </lineage>
</organism>
<dbReference type="NCBIfam" id="NF000849">
    <property type="entry name" value="PRK00075.1-1"/>
    <property type="match status" value="1"/>
</dbReference>
<dbReference type="HAMAP" id="MF_00787">
    <property type="entry name" value="CbiD"/>
    <property type="match status" value="1"/>
</dbReference>